<comment type="caution">
    <text evidence="2">The sequence shown here is derived from an EMBL/GenBank/DDBJ whole genome shotgun (WGS) entry which is preliminary data.</text>
</comment>
<dbReference type="Proteomes" id="UP000265520">
    <property type="component" value="Unassembled WGS sequence"/>
</dbReference>
<evidence type="ECO:0000256" key="1">
    <source>
        <dbReference type="SAM" id="MobiDB-lite"/>
    </source>
</evidence>
<accession>A0A392VXG9</accession>
<name>A0A392VXG9_9FABA</name>
<evidence type="ECO:0000313" key="3">
    <source>
        <dbReference type="Proteomes" id="UP000265520"/>
    </source>
</evidence>
<reference evidence="2 3" key="1">
    <citation type="journal article" date="2018" name="Front. Plant Sci.">
        <title>Red Clover (Trifolium pratense) and Zigzag Clover (T. medium) - A Picture of Genomic Similarities and Differences.</title>
        <authorList>
            <person name="Dluhosova J."/>
            <person name="Istvanek J."/>
            <person name="Nedelnik J."/>
            <person name="Repkova J."/>
        </authorList>
    </citation>
    <scope>NUCLEOTIDE SEQUENCE [LARGE SCALE GENOMIC DNA]</scope>
    <source>
        <strain evidence="3">cv. 10/8</strain>
        <tissue evidence="2">Leaf</tissue>
    </source>
</reference>
<organism evidence="2 3">
    <name type="scientific">Trifolium medium</name>
    <dbReference type="NCBI Taxonomy" id="97028"/>
    <lineage>
        <taxon>Eukaryota</taxon>
        <taxon>Viridiplantae</taxon>
        <taxon>Streptophyta</taxon>
        <taxon>Embryophyta</taxon>
        <taxon>Tracheophyta</taxon>
        <taxon>Spermatophyta</taxon>
        <taxon>Magnoliopsida</taxon>
        <taxon>eudicotyledons</taxon>
        <taxon>Gunneridae</taxon>
        <taxon>Pentapetalae</taxon>
        <taxon>rosids</taxon>
        <taxon>fabids</taxon>
        <taxon>Fabales</taxon>
        <taxon>Fabaceae</taxon>
        <taxon>Papilionoideae</taxon>
        <taxon>50 kb inversion clade</taxon>
        <taxon>NPAAA clade</taxon>
        <taxon>Hologalegina</taxon>
        <taxon>IRL clade</taxon>
        <taxon>Trifolieae</taxon>
        <taxon>Trifolium</taxon>
    </lineage>
</organism>
<dbReference type="EMBL" id="LXQA011293315">
    <property type="protein sequence ID" value="MCI92183.1"/>
    <property type="molecule type" value="Genomic_DNA"/>
</dbReference>
<proteinExistence type="predicted"/>
<evidence type="ECO:0000313" key="2">
    <source>
        <dbReference type="EMBL" id="MCI92183.1"/>
    </source>
</evidence>
<feature type="compositionally biased region" description="Low complexity" evidence="1">
    <location>
        <begin position="1"/>
        <end position="16"/>
    </location>
</feature>
<feature type="region of interest" description="Disordered" evidence="1">
    <location>
        <begin position="1"/>
        <end position="23"/>
    </location>
</feature>
<sequence>GLTAGGAAAGNRSGAAVELSKGP</sequence>
<dbReference type="AlphaFoldDB" id="A0A392VXG9"/>
<keyword evidence="3" id="KW-1185">Reference proteome</keyword>
<feature type="non-terminal residue" evidence="2">
    <location>
        <position position="1"/>
    </location>
</feature>
<protein>
    <submittedName>
        <fullName evidence="2">Uncharacterized protein</fullName>
    </submittedName>
</protein>